<keyword evidence="2" id="KW-0472">Membrane</keyword>
<reference evidence="3 4" key="1">
    <citation type="submission" date="2023-06" db="EMBL/GenBank/DDBJ databases">
        <title>Black Yeasts Isolated from many extreme environments.</title>
        <authorList>
            <person name="Coleine C."/>
            <person name="Stajich J.E."/>
            <person name="Selbmann L."/>
        </authorList>
    </citation>
    <scope>NUCLEOTIDE SEQUENCE [LARGE SCALE GENOMIC DNA]</scope>
    <source>
        <strain evidence="3 4">CCFEE 5887</strain>
    </source>
</reference>
<keyword evidence="4" id="KW-1185">Reference proteome</keyword>
<name>A0AAV9QE18_9PEZI</name>
<proteinExistence type="predicted"/>
<accession>A0AAV9QE18</accession>
<evidence type="ECO:0000313" key="4">
    <source>
        <dbReference type="Proteomes" id="UP001345827"/>
    </source>
</evidence>
<dbReference type="Proteomes" id="UP001345827">
    <property type="component" value="Unassembled WGS sequence"/>
</dbReference>
<sequence>MAAVGGSQQDPNAVNAFYGQAGHLNPEASNLRSYVNRIADHLKRSDPNHPLRGYLEDCIHDLGHFGGKVLQSRDKTPNTPRLRAQDLILSFVTISERLSEPMDQLSLGHVDFDTFLANLRNKLFTSRDSMMSICCLAPTPIRDVDAIMSLRSKMFGTPSRIRRKHEAPRVSAILTIDEYWLFDIQIREHLLGLTNIETDVLTPVENFTAKAVSEQAPFFLDLGWNTFDFEWCCDVPEWTWWFDMYVWVLHTTQPKAEMVTVYVRQVEPCWKVLLAYTQTQDVTYANARKFLLASRTAFDATPMDLESPEMITIHLILSIIGLLCDGNRKFRDSCFNRISQLRLSGRKRPSRHQINFLLHLDDHRQCAFRGLRRAKVHLKYISDFTKQQQPASSLGPERMRKRCDELIIDLENLEHDLDSLEEMLTQTRDMIKLQLDLEQISFSGVIALLAAIYLPFSFMAVGTPAQTKKLIERR</sequence>
<evidence type="ECO:0000256" key="1">
    <source>
        <dbReference type="SAM" id="Coils"/>
    </source>
</evidence>
<keyword evidence="2" id="KW-1133">Transmembrane helix</keyword>
<gene>
    <name evidence="3" type="ORF">LTR25_003309</name>
</gene>
<comment type="caution">
    <text evidence="3">The sequence shown here is derived from an EMBL/GenBank/DDBJ whole genome shotgun (WGS) entry which is preliminary data.</text>
</comment>
<feature type="coiled-coil region" evidence="1">
    <location>
        <begin position="403"/>
        <end position="430"/>
    </location>
</feature>
<protein>
    <submittedName>
        <fullName evidence="3">Uncharacterized protein</fullName>
    </submittedName>
</protein>
<organism evidence="3 4">
    <name type="scientific">Vermiconidia calcicola</name>
    <dbReference type="NCBI Taxonomy" id="1690605"/>
    <lineage>
        <taxon>Eukaryota</taxon>
        <taxon>Fungi</taxon>
        <taxon>Dikarya</taxon>
        <taxon>Ascomycota</taxon>
        <taxon>Pezizomycotina</taxon>
        <taxon>Dothideomycetes</taxon>
        <taxon>Dothideomycetidae</taxon>
        <taxon>Mycosphaerellales</taxon>
        <taxon>Extremaceae</taxon>
        <taxon>Vermiconidia</taxon>
    </lineage>
</organism>
<dbReference type="EMBL" id="JAXLQG010000005">
    <property type="protein sequence ID" value="KAK5539605.1"/>
    <property type="molecule type" value="Genomic_DNA"/>
</dbReference>
<evidence type="ECO:0000313" key="3">
    <source>
        <dbReference type="EMBL" id="KAK5539605.1"/>
    </source>
</evidence>
<keyword evidence="2" id="KW-0812">Transmembrane</keyword>
<keyword evidence="1" id="KW-0175">Coiled coil</keyword>
<dbReference type="AlphaFoldDB" id="A0AAV9QE18"/>
<feature type="transmembrane region" description="Helical" evidence="2">
    <location>
        <begin position="440"/>
        <end position="465"/>
    </location>
</feature>
<evidence type="ECO:0000256" key="2">
    <source>
        <dbReference type="SAM" id="Phobius"/>
    </source>
</evidence>